<keyword evidence="1" id="KW-0812">Transmembrane</keyword>
<keyword evidence="3" id="KW-1185">Reference proteome</keyword>
<proteinExistence type="predicted"/>
<evidence type="ECO:0000313" key="2">
    <source>
        <dbReference type="EMBL" id="GJM64475.1"/>
    </source>
</evidence>
<dbReference type="Proteomes" id="UP001310022">
    <property type="component" value="Unassembled WGS sequence"/>
</dbReference>
<keyword evidence="1" id="KW-1133">Transmembrane helix</keyword>
<reference evidence="2 3" key="1">
    <citation type="submission" date="2021-12" db="EMBL/GenBank/DDBJ databases">
        <title>Genome sequencing of bacteria with rrn-lacking chromosome and rrn-plasmid.</title>
        <authorList>
            <person name="Anda M."/>
            <person name="Iwasaki W."/>
        </authorList>
    </citation>
    <scope>NUCLEOTIDE SEQUENCE [LARGE SCALE GENOMIC DNA]</scope>
    <source>
        <strain evidence="2 3">NBRC 15940</strain>
    </source>
</reference>
<organism evidence="2 3">
    <name type="scientific">Persicobacter diffluens</name>
    <dbReference type="NCBI Taxonomy" id="981"/>
    <lineage>
        <taxon>Bacteria</taxon>
        <taxon>Pseudomonadati</taxon>
        <taxon>Bacteroidota</taxon>
        <taxon>Cytophagia</taxon>
        <taxon>Cytophagales</taxon>
        <taxon>Persicobacteraceae</taxon>
        <taxon>Persicobacter</taxon>
    </lineage>
</organism>
<gene>
    <name evidence="2" type="ORF">PEDI_50270</name>
</gene>
<sequence>MLHTTDQGLIFIPVFDMLNWGLYYFFLTQIIYYGKMFPPWFLVFI</sequence>
<comment type="caution">
    <text evidence="2">The sequence shown here is derived from an EMBL/GenBank/DDBJ whole genome shotgun (WGS) entry which is preliminary data.</text>
</comment>
<name>A0AAN4W5I3_9BACT</name>
<evidence type="ECO:0000256" key="1">
    <source>
        <dbReference type="SAM" id="Phobius"/>
    </source>
</evidence>
<dbReference type="EMBL" id="BQKE01000005">
    <property type="protein sequence ID" value="GJM64475.1"/>
    <property type="molecule type" value="Genomic_DNA"/>
</dbReference>
<dbReference type="AlphaFoldDB" id="A0AAN4W5I3"/>
<feature type="transmembrane region" description="Helical" evidence="1">
    <location>
        <begin position="20"/>
        <end position="44"/>
    </location>
</feature>
<keyword evidence="1" id="KW-0472">Membrane</keyword>
<accession>A0AAN4W5I3</accession>
<evidence type="ECO:0000313" key="3">
    <source>
        <dbReference type="Proteomes" id="UP001310022"/>
    </source>
</evidence>
<protein>
    <submittedName>
        <fullName evidence="2">Uncharacterized protein</fullName>
    </submittedName>
</protein>